<protein>
    <recommendedName>
        <fullName evidence="7">UDP-glycosyltransferases domain-containing protein</fullName>
    </recommendedName>
</protein>
<gene>
    <name evidence="5" type="ORF">MKW94_007010</name>
</gene>
<dbReference type="Proteomes" id="UP001177140">
    <property type="component" value="Unassembled WGS sequence"/>
</dbReference>
<dbReference type="InterPro" id="IPR035595">
    <property type="entry name" value="UDP_glycos_trans_CS"/>
</dbReference>
<dbReference type="SUPFAM" id="SSF53756">
    <property type="entry name" value="UDP-Glycosyltransferase/glycogen phosphorylase"/>
    <property type="match status" value="1"/>
</dbReference>
<evidence type="ECO:0000313" key="5">
    <source>
        <dbReference type="EMBL" id="MCL7023534.1"/>
    </source>
</evidence>
<evidence type="ECO:0008006" key="7">
    <source>
        <dbReference type="Google" id="ProtNLM"/>
    </source>
</evidence>
<sequence>MLHKVGLAIPRAAAVAMNTFAELDLPVLEDFESKFQKCLTLGPFTLISQNPSHTQDDDPHGCLAWLDKQKPSSVAYVSFGTVATLPPNELAALAEGLEESGVPFVWSLKDHLVSQLPNGFLERTSTRGFIVPWTPQQQVLGHDAVGVFVTHCGWNSVMESITAGVPMICRPFFGDQRMNCRMVSDVWEIGTGIKDGVFTKDGTMECLDMIFSRQERLREKVGALRGFAKHAVGPNGSSTRNFNTLAQIVCKD</sequence>
<comment type="caution">
    <text evidence="5">The sequence shown here is derived from an EMBL/GenBank/DDBJ whole genome shotgun (WGS) entry which is preliminary data.</text>
</comment>
<evidence type="ECO:0000256" key="2">
    <source>
        <dbReference type="ARBA" id="ARBA00022676"/>
    </source>
</evidence>
<dbReference type="CDD" id="cd03784">
    <property type="entry name" value="GT1_Gtf-like"/>
    <property type="match status" value="1"/>
</dbReference>
<keyword evidence="3 4" id="KW-0808">Transferase</keyword>
<accession>A0AA41RSV1</accession>
<evidence type="ECO:0000256" key="3">
    <source>
        <dbReference type="ARBA" id="ARBA00022679"/>
    </source>
</evidence>
<dbReference type="PANTHER" id="PTHR48045">
    <property type="entry name" value="UDP-GLYCOSYLTRANSFERASE 72B1"/>
    <property type="match status" value="1"/>
</dbReference>
<dbReference type="GO" id="GO:0008194">
    <property type="term" value="F:UDP-glycosyltransferase activity"/>
    <property type="evidence" value="ECO:0007669"/>
    <property type="project" value="InterPro"/>
</dbReference>
<dbReference type="PANTHER" id="PTHR48045:SF34">
    <property type="entry name" value="ISOFLAVONE 7-O-GLUCOSYLTRANSFERASE 1-LIKE"/>
    <property type="match status" value="1"/>
</dbReference>
<reference evidence="5" key="1">
    <citation type="submission" date="2022-03" db="EMBL/GenBank/DDBJ databases">
        <title>A functionally conserved STORR gene fusion in Papaver species that diverged 16.8 million years ago.</title>
        <authorList>
            <person name="Catania T."/>
        </authorList>
    </citation>
    <scope>NUCLEOTIDE SEQUENCE</scope>
    <source>
        <strain evidence="5">S-191538</strain>
    </source>
</reference>
<evidence type="ECO:0000256" key="4">
    <source>
        <dbReference type="RuleBase" id="RU003718"/>
    </source>
</evidence>
<dbReference type="FunFam" id="3.40.50.2000:FF:000091">
    <property type="entry name" value="Glycosyltransferase"/>
    <property type="match status" value="1"/>
</dbReference>
<comment type="similarity">
    <text evidence="1 4">Belongs to the UDP-glycosyltransferase family.</text>
</comment>
<dbReference type="Pfam" id="PF00201">
    <property type="entry name" value="UDPGT"/>
    <property type="match status" value="1"/>
</dbReference>
<dbReference type="InterPro" id="IPR002213">
    <property type="entry name" value="UDP_glucos_trans"/>
</dbReference>
<keyword evidence="6" id="KW-1185">Reference proteome</keyword>
<dbReference type="Gene3D" id="3.40.50.2000">
    <property type="entry name" value="Glycogen Phosphorylase B"/>
    <property type="match status" value="2"/>
</dbReference>
<dbReference type="PROSITE" id="PS00375">
    <property type="entry name" value="UDPGT"/>
    <property type="match status" value="1"/>
</dbReference>
<evidence type="ECO:0000256" key="1">
    <source>
        <dbReference type="ARBA" id="ARBA00009995"/>
    </source>
</evidence>
<organism evidence="5 6">
    <name type="scientific">Papaver nudicaule</name>
    <name type="common">Iceland poppy</name>
    <dbReference type="NCBI Taxonomy" id="74823"/>
    <lineage>
        <taxon>Eukaryota</taxon>
        <taxon>Viridiplantae</taxon>
        <taxon>Streptophyta</taxon>
        <taxon>Embryophyta</taxon>
        <taxon>Tracheophyta</taxon>
        <taxon>Spermatophyta</taxon>
        <taxon>Magnoliopsida</taxon>
        <taxon>Ranunculales</taxon>
        <taxon>Papaveraceae</taxon>
        <taxon>Papaveroideae</taxon>
        <taxon>Papaver</taxon>
    </lineage>
</organism>
<proteinExistence type="inferred from homology"/>
<name>A0AA41RSV1_PAPNU</name>
<dbReference type="AlphaFoldDB" id="A0AA41RSV1"/>
<dbReference type="EMBL" id="JAJJMA010023348">
    <property type="protein sequence ID" value="MCL7023534.1"/>
    <property type="molecule type" value="Genomic_DNA"/>
</dbReference>
<evidence type="ECO:0000313" key="6">
    <source>
        <dbReference type="Proteomes" id="UP001177140"/>
    </source>
</evidence>
<keyword evidence="2 4" id="KW-0328">Glycosyltransferase</keyword>